<evidence type="ECO:0000256" key="1">
    <source>
        <dbReference type="ARBA" id="ARBA00022741"/>
    </source>
</evidence>
<dbReference type="PROSITE" id="PS51421">
    <property type="entry name" value="RAS"/>
    <property type="match status" value="1"/>
</dbReference>
<proteinExistence type="predicted"/>
<organism evidence="4 5">
    <name type="scientific">Toxocara canis</name>
    <name type="common">Canine roundworm</name>
    <dbReference type="NCBI Taxonomy" id="6265"/>
    <lineage>
        <taxon>Eukaryota</taxon>
        <taxon>Metazoa</taxon>
        <taxon>Ecdysozoa</taxon>
        <taxon>Nematoda</taxon>
        <taxon>Chromadorea</taxon>
        <taxon>Rhabditida</taxon>
        <taxon>Spirurina</taxon>
        <taxon>Ascaridomorpha</taxon>
        <taxon>Ascaridoidea</taxon>
        <taxon>Toxocaridae</taxon>
        <taxon>Toxocara</taxon>
    </lineage>
</organism>
<keyword evidence="2" id="KW-0342">GTP-binding</keyword>
<dbReference type="GO" id="GO:0003924">
    <property type="term" value="F:GTPase activity"/>
    <property type="evidence" value="ECO:0007669"/>
    <property type="project" value="InterPro"/>
</dbReference>
<dbReference type="SMART" id="SM00173">
    <property type="entry name" value="RAS"/>
    <property type="match status" value="1"/>
</dbReference>
<dbReference type="InterPro" id="IPR027417">
    <property type="entry name" value="P-loop_NTPase"/>
</dbReference>
<dbReference type="SMART" id="SM00176">
    <property type="entry name" value="RAN"/>
    <property type="match status" value="1"/>
</dbReference>
<evidence type="ECO:0000256" key="2">
    <source>
        <dbReference type="ARBA" id="ARBA00023134"/>
    </source>
</evidence>
<keyword evidence="4" id="KW-1185">Reference proteome</keyword>
<dbReference type="CDD" id="cd00154">
    <property type="entry name" value="Rab"/>
    <property type="match status" value="1"/>
</dbReference>
<protein>
    <submittedName>
        <fullName evidence="5">Ras-related protein RABH1c</fullName>
    </submittedName>
</protein>
<dbReference type="InterPro" id="IPR005225">
    <property type="entry name" value="Small_GTP-bd"/>
</dbReference>
<dbReference type="FunFam" id="3.40.50.300:FF:001462">
    <property type="entry name" value="Small GTP-binding protein, putative"/>
    <property type="match status" value="1"/>
</dbReference>
<dbReference type="GO" id="GO:0005525">
    <property type="term" value="F:GTP binding"/>
    <property type="evidence" value="ECO:0007669"/>
    <property type="project" value="UniProtKB-KW"/>
</dbReference>
<gene>
    <name evidence="3" type="ORF">TCNE_LOCUS13839</name>
</gene>
<evidence type="ECO:0000313" key="4">
    <source>
        <dbReference type="Proteomes" id="UP000050794"/>
    </source>
</evidence>
<dbReference type="WBParaSite" id="TCNE_0001383901-mRNA-1">
    <property type="protein sequence ID" value="TCNE_0001383901-mRNA-1"/>
    <property type="gene ID" value="TCNE_0001383901"/>
</dbReference>
<dbReference type="SMART" id="SM00175">
    <property type="entry name" value="RAB"/>
    <property type="match status" value="1"/>
</dbReference>
<dbReference type="Proteomes" id="UP000050794">
    <property type="component" value="Unassembled WGS sequence"/>
</dbReference>
<reference evidence="3 4" key="2">
    <citation type="submission" date="2018-11" db="EMBL/GenBank/DDBJ databases">
        <authorList>
            <consortium name="Pathogen Informatics"/>
        </authorList>
    </citation>
    <scope>NUCLEOTIDE SEQUENCE [LARGE SCALE GENOMIC DNA]</scope>
</reference>
<name>A0A183UZB9_TOXCA</name>
<dbReference type="EMBL" id="UYWY01021923">
    <property type="protein sequence ID" value="VDM45160.1"/>
    <property type="molecule type" value="Genomic_DNA"/>
</dbReference>
<dbReference type="SUPFAM" id="SSF52540">
    <property type="entry name" value="P-loop containing nucleoside triphosphate hydrolases"/>
    <property type="match status" value="1"/>
</dbReference>
<dbReference type="NCBIfam" id="TIGR00231">
    <property type="entry name" value="small_GTP"/>
    <property type="match status" value="1"/>
</dbReference>
<dbReference type="PRINTS" id="PR00449">
    <property type="entry name" value="RASTRNSFRMNG"/>
</dbReference>
<sequence>MDHDISNKTSGSSVFQALLGATMEHSWKSLYASERVKAAVREHADEVSLSIPMSKAKVVVLGNSGIFPHFFTYCVGKTSIIYRQRYGGELAPYNATIGASFVTCEADVSGESVQMQIWDTAGQERFRCMVPMYMRNTAAAIIVYDITSRQSFNDVEEWIRELERCSGHTDPVLFLVGNKGDLGDRRQVAYGEGATKALMHNAKFYEITALDPILIDEMLLDLAKTIHSKDSAYVEEGNDAVLRLSLRQRRGFDVPIQQRCCGIPT</sequence>
<dbReference type="PANTHER" id="PTHR47977">
    <property type="entry name" value="RAS-RELATED PROTEIN RAB"/>
    <property type="match status" value="1"/>
</dbReference>
<dbReference type="Pfam" id="PF00071">
    <property type="entry name" value="Ras"/>
    <property type="match status" value="1"/>
</dbReference>
<dbReference type="InterPro" id="IPR001806">
    <property type="entry name" value="Small_GTPase"/>
</dbReference>
<dbReference type="Gene3D" id="3.40.50.300">
    <property type="entry name" value="P-loop containing nucleotide triphosphate hydrolases"/>
    <property type="match status" value="1"/>
</dbReference>
<evidence type="ECO:0000313" key="5">
    <source>
        <dbReference type="WBParaSite" id="TCNE_0001383901-mRNA-1"/>
    </source>
</evidence>
<keyword evidence="1" id="KW-0547">Nucleotide-binding</keyword>
<reference evidence="5" key="1">
    <citation type="submission" date="2016-06" db="UniProtKB">
        <authorList>
            <consortium name="WormBaseParasite"/>
        </authorList>
    </citation>
    <scope>IDENTIFICATION</scope>
</reference>
<dbReference type="AlphaFoldDB" id="A0A183UZB9"/>
<dbReference type="SMART" id="SM00174">
    <property type="entry name" value="RHO"/>
    <property type="match status" value="1"/>
</dbReference>
<evidence type="ECO:0000313" key="3">
    <source>
        <dbReference type="EMBL" id="VDM45160.1"/>
    </source>
</evidence>
<accession>A0A183UZB9</accession>
<dbReference type="InterPro" id="IPR050227">
    <property type="entry name" value="Rab"/>
</dbReference>
<dbReference type="PROSITE" id="PS51419">
    <property type="entry name" value="RAB"/>
    <property type="match status" value="1"/>
</dbReference>